<keyword evidence="8" id="KW-0966">Cell projection</keyword>
<evidence type="ECO:0000256" key="2">
    <source>
        <dbReference type="ARBA" id="ARBA00009772"/>
    </source>
</evidence>
<name>A0A5B8XQQ3_9DELT</name>
<dbReference type="InterPro" id="IPR002010">
    <property type="entry name" value="T3SS_IM_R"/>
</dbReference>
<comment type="subcellular location">
    <subcellularLocation>
        <location evidence="1">Cell membrane</location>
        <topology evidence="1">Multi-pass membrane protein</topology>
    </subcellularLocation>
</comment>
<evidence type="ECO:0000313" key="9">
    <source>
        <dbReference type="Proteomes" id="UP000321595"/>
    </source>
</evidence>
<dbReference type="AlphaFoldDB" id="A0A5B8XQQ3"/>
<sequence>MQGLINTGYVFQEGFLLVMIISARIVPVVQLVPYLGGKATPQVVKMGISLCLALLLMPLVWQTKDALPNSPPALAVIIAKEVLVGMTIGFVGALVFEALRIAGQIMDTTRGQNMATAMVPQLPERVSLSADVLLQLGIAIFLIIGGHRVLISALLISYKAVPVHVLPDAATTTQAAALIAELFGASFTVALLMAFPVVASVLLAELVLALINKSAPNVNVFFLGMPLKAMIGLFALMVSLESIINLMISESLFELRALSALLESLAP</sequence>
<keyword evidence="4 7" id="KW-0812">Transmembrane</keyword>
<organism evidence="8 9">
    <name type="scientific">Microvenator marinus</name>
    <dbReference type="NCBI Taxonomy" id="2600177"/>
    <lineage>
        <taxon>Bacteria</taxon>
        <taxon>Deltaproteobacteria</taxon>
        <taxon>Bradymonadales</taxon>
        <taxon>Microvenatoraceae</taxon>
        <taxon>Microvenator</taxon>
    </lineage>
</organism>
<dbReference type="PRINTS" id="PR00953">
    <property type="entry name" value="TYPE3IMRPROT"/>
</dbReference>
<evidence type="ECO:0000256" key="3">
    <source>
        <dbReference type="ARBA" id="ARBA00022475"/>
    </source>
</evidence>
<dbReference type="EMBL" id="CP042467">
    <property type="protein sequence ID" value="QED27447.1"/>
    <property type="molecule type" value="Genomic_DNA"/>
</dbReference>
<feature type="transmembrane region" description="Helical" evidence="7">
    <location>
        <begin position="178"/>
        <end position="208"/>
    </location>
</feature>
<keyword evidence="8" id="KW-0969">Cilium</keyword>
<keyword evidence="6 7" id="KW-0472">Membrane</keyword>
<evidence type="ECO:0000256" key="4">
    <source>
        <dbReference type="ARBA" id="ARBA00022692"/>
    </source>
</evidence>
<dbReference type="RefSeq" id="WP_146959132.1">
    <property type="nucleotide sequence ID" value="NZ_CP042467.1"/>
</dbReference>
<feature type="transmembrane region" description="Helical" evidence="7">
    <location>
        <begin position="220"/>
        <end position="248"/>
    </location>
</feature>
<dbReference type="PANTHER" id="PTHR30065">
    <property type="entry name" value="FLAGELLAR BIOSYNTHETIC PROTEIN FLIR"/>
    <property type="match status" value="1"/>
</dbReference>
<gene>
    <name evidence="8" type="ORF">FRD01_09380</name>
</gene>
<protein>
    <submittedName>
        <fullName evidence="8">Flagellar biosynthetic protein FliR</fullName>
    </submittedName>
</protein>
<comment type="similarity">
    <text evidence="2">Belongs to the FliR/MopE/SpaR family.</text>
</comment>
<dbReference type="KEGG" id="bbae:FRD01_09380"/>
<accession>A0A5B8XQQ3</accession>
<evidence type="ECO:0000256" key="7">
    <source>
        <dbReference type="SAM" id="Phobius"/>
    </source>
</evidence>
<feature type="transmembrane region" description="Helical" evidence="7">
    <location>
        <begin position="43"/>
        <end position="61"/>
    </location>
</feature>
<reference evidence="8 9" key="1">
    <citation type="submission" date="2019-08" db="EMBL/GenBank/DDBJ databases">
        <authorList>
            <person name="Liang Q."/>
        </authorList>
    </citation>
    <scope>NUCLEOTIDE SEQUENCE [LARGE SCALE GENOMIC DNA]</scope>
    <source>
        <strain evidence="8 9">V1718</strain>
    </source>
</reference>
<dbReference type="Pfam" id="PF01311">
    <property type="entry name" value="Bac_export_1"/>
    <property type="match status" value="1"/>
</dbReference>
<dbReference type="GO" id="GO:0005886">
    <property type="term" value="C:plasma membrane"/>
    <property type="evidence" value="ECO:0007669"/>
    <property type="project" value="UniProtKB-SubCell"/>
</dbReference>
<feature type="transmembrane region" description="Helical" evidence="7">
    <location>
        <begin position="15"/>
        <end position="36"/>
    </location>
</feature>
<dbReference type="OrthoDB" id="9797790at2"/>
<evidence type="ECO:0000256" key="1">
    <source>
        <dbReference type="ARBA" id="ARBA00004651"/>
    </source>
</evidence>
<dbReference type="GO" id="GO:0006605">
    <property type="term" value="P:protein targeting"/>
    <property type="evidence" value="ECO:0007669"/>
    <property type="project" value="InterPro"/>
</dbReference>
<keyword evidence="5 7" id="KW-1133">Transmembrane helix</keyword>
<keyword evidence="9" id="KW-1185">Reference proteome</keyword>
<feature type="transmembrane region" description="Helical" evidence="7">
    <location>
        <begin position="73"/>
        <end position="96"/>
    </location>
</feature>
<feature type="transmembrane region" description="Helical" evidence="7">
    <location>
        <begin position="132"/>
        <end position="158"/>
    </location>
</feature>
<evidence type="ECO:0000256" key="6">
    <source>
        <dbReference type="ARBA" id="ARBA00023136"/>
    </source>
</evidence>
<dbReference type="Proteomes" id="UP000321595">
    <property type="component" value="Chromosome"/>
</dbReference>
<proteinExistence type="inferred from homology"/>
<evidence type="ECO:0000256" key="5">
    <source>
        <dbReference type="ARBA" id="ARBA00022989"/>
    </source>
</evidence>
<keyword evidence="8" id="KW-0282">Flagellum</keyword>
<keyword evidence="3" id="KW-1003">Cell membrane</keyword>
<evidence type="ECO:0000313" key="8">
    <source>
        <dbReference type="EMBL" id="QED27447.1"/>
    </source>
</evidence>
<dbReference type="PANTHER" id="PTHR30065:SF1">
    <property type="entry name" value="SURFACE PRESENTATION OF ANTIGENS PROTEIN SPAR"/>
    <property type="match status" value="1"/>
</dbReference>